<organism evidence="3 4">
    <name type="scientific">Massilia soli</name>
    <dbReference type="NCBI Taxonomy" id="2792854"/>
    <lineage>
        <taxon>Bacteria</taxon>
        <taxon>Pseudomonadati</taxon>
        <taxon>Pseudomonadota</taxon>
        <taxon>Betaproteobacteria</taxon>
        <taxon>Burkholderiales</taxon>
        <taxon>Oxalobacteraceae</taxon>
        <taxon>Telluria group</taxon>
        <taxon>Massilia</taxon>
    </lineage>
</organism>
<keyword evidence="2" id="KW-0732">Signal</keyword>
<feature type="chain" id="PRO_5046111948" evidence="2">
    <location>
        <begin position="25"/>
        <end position="414"/>
    </location>
</feature>
<dbReference type="RefSeq" id="WP_223470458.1">
    <property type="nucleotide sequence ID" value="NZ_JAFBIL020000009.1"/>
</dbReference>
<evidence type="ECO:0000313" key="3">
    <source>
        <dbReference type="EMBL" id="MBZ2209789.1"/>
    </source>
</evidence>
<evidence type="ECO:0000256" key="1">
    <source>
        <dbReference type="ARBA" id="ARBA00007613"/>
    </source>
</evidence>
<dbReference type="EMBL" id="JAFBIL020000009">
    <property type="protein sequence ID" value="MBZ2209789.1"/>
    <property type="molecule type" value="Genomic_DNA"/>
</dbReference>
<proteinExistence type="inferred from homology"/>
<comment type="similarity">
    <text evidence="1">Belongs to the outer membrane factor (OMF) (TC 1.B.17) family.</text>
</comment>
<evidence type="ECO:0000256" key="2">
    <source>
        <dbReference type="SAM" id="SignalP"/>
    </source>
</evidence>
<protein>
    <submittedName>
        <fullName evidence="3">TolC family protein</fullName>
    </submittedName>
</protein>
<dbReference type="SUPFAM" id="SSF56954">
    <property type="entry name" value="Outer membrane efflux proteins (OEP)"/>
    <property type="match status" value="1"/>
</dbReference>
<dbReference type="PANTHER" id="PTHR30203:SF24">
    <property type="entry name" value="BLR4935 PROTEIN"/>
    <property type="match status" value="1"/>
</dbReference>
<comment type="caution">
    <text evidence="3">The sequence shown here is derived from an EMBL/GenBank/DDBJ whole genome shotgun (WGS) entry which is preliminary data.</text>
</comment>
<dbReference type="Pfam" id="PF02321">
    <property type="entry name" value="OEP"/>
    <property type="match status" value="2"/>
</dbReference>
<dbReference type="InterPro" id="IPR003423">
    <property type="entry name" value="OMP_efflux"/>
</dbReference>
<sequence>MRVKIHVSVAALLVICAAARPALAEVVALTLSEAVAKAQLQAPHLQGASAALRAADANMQLSGLRPNPTLSVEADNVMGSGRYAGFGAGEKTVSLSMPLELAGKRGARVRVAEAERTAAAIGVRTAQADATLRVTEAFIALAASERRLLVARTSHDLAERALIVAQERVRAGKASPIEEQRAGVLRINAAVRLGKATRAAELARTTIARHTGASMPVTIASAWFEQIERGDVTTVSGQGLEFAAAEAEVAAANARVDAARRDRVPDVTLSAGMRRYGESSDKAAVLSLSIPLPLFNPGNAGLARSQAEYERADAARSVVALAFEQSIAQADGEVADALAAAGAANGPALAAAEEAARIARIGYVEGKFPQFELIEAERSVAETREAAVDALAALHTARARLAWLQGYNSPIYKD</sequence>
<evidence type="ECO:0000313" key="4">
    <source>
        <dbReference type="Proteomes" id="UP000809349"/>
    </source>
</evidence>
<keyword evidence="4" id="KW-1185">Reference proteome</keyword>
<name>A0ABS7SV34_9BURK</name>
<dbReference type="PANTHER" id="PTHR30203">
    <property type="entry name" value="OUTER MEMBRANE CATION EFFLUX PROTEIN"/>
    <property type="match status" value="1"/>
</dbReference>
<dbReference type="InterPro" id="IPR010131">
    <property type="entry name" value="MdtP/NodT-like"/>
</dbReference>
<reference evidence="3 4" key="1">
    <citation type="submission" date="2021-08" db="EMBL/GenBank/DDBJ databases">
        <title>Massilia sp. R798.</title>
        <authorList>
            <person name="Baek J.H."/>
            <person name="Jung H.S."/>
            <person name="Kim K.R."/>
            <person name="Jeon C.O."/>
        </authorList>
    </citation>
    <scope>NUCLEOTIDE SEQUENCE [LARGE SCALE GENOMIC DNA]</scope>
    <source>
        <strain evidence="3 4">R798</strain>
    </source>
</reference>
<accession>A0ABS7SV34</accession>
<dbReference type="Proteomes" id="UP000809349">
    <property type="component" value="Unassembled WGS sequence"/>
</dbReference>
<dbReference type="Gene3D" id="1.20.1600.10">
    <property type="entry name" value="Outer membrane efflux proteins (OEP)"/>
    <property type="match status" value="1"/>
</dbReference>
<feature type="signal peptide" evidence="2">
    <location>
        <begin position="1"/>
        <end position="24"/>
    </location>
</feature>
<gene>
    <name evidence="3" type="ORF">I4X03_021195</name>
</gene>